<dbReference type="Pfam" id="PF03732">
    <property type="entry name" value="Retrotrans_gag"/>
    <property type="match status" value="1"/>
</dbReference>
<feature type="domain" description="Retrotransposon gag" evidence="2">
    <location>
        <begin position="71"/>
        <end position="134"/>
    </location>
</feature>
<dbReference type="AlphaFoldDB" id="A0A1Y1MD74"/>
<evidence type="ECO:0000259" key="2">
    <source>
        <dbReference type="Pfam" id="PF03732"/>
    </source>
</evidence>
<evidence type="ECO:0000313" key="3">
    <source>
        <dbReference type="EMBL" id="JAV82550.1"/>
    </source>
</evidence>
<feature type="region of interest" description="Disordered" evidence="1">
    <location>
        <begin position="1"/>
        <end position="20"/>
    </location>
</feature>
<proteinExistence type="predicted"/>
<sequence length="141" mass="16300">MGQMMERLTSATMPPPTTPIATTYHVMPDLTKGVGTYNGEKYGTVAKEWLHGIKASGSMHRWSDEVKLETARIHLRGAAKAWHDARDGQLQTWENFEHAFEKTFCRKASTTELWEAMRTRTQRSKEDISTYFHEKYKMCRA</sequence>
<dbReference type="InterPro" id="IPR005162">
    <property type="entry name" value="Retrotrans_gag_dom"/>
</dbReference>
<evidence type="ECO:0000256" key="1">
    <source>
        <dbReference type="SAM" id="MobiDB-lite"/>
    </source>
</evidence>
<organism evidence="3">
    <name type="scientific">Photinus pyralis</name>
    <name type="common">Common eastern firefly</name>
    <name type="synonym">Lampyris pyralis</name>
    <dbReference type="NCBI Taxonomy" id="7054"/>
    <lineage>
        <taxon>Eukaryota</taxon>
        <taxon>Metazoa</taxon>
        <taxon>Ecdysozoa</taxon>
        <taxon>Arthropoda</taxon>
        <taxon>Hexapoda</taxon>
        <taxon>Insecta</taxon>
        <taxon>Pterygota</taxon>
        <taxon>Neoptera</taxon>
        <taxon>Endopterygota</taxon>
        <taxon>Coleoptera</taxon>
        <taxon>Polyphaga</taxon>
        <taxon>Elateriformia</taxon>
        <taxon>Elateroidea</taxon>
        <taxon>Lampyridae</taxon>
        <taxon>Lampyrinae</taxon>
        <taxon>Photinus</taxon>
    </lineage>
</organism>
<reference evidence="3" key="1">
    <citation type="journal article" date="2016" name="Sci. Rep.">
        <title>Molecular characterization of firefly nuptial gifts: a multi-omics approach sheds light on postcopulatory sexual selection.</title>
        <authorList>
            <person name="Al-Wathiqui N."/>
            <person name="Fallon T.R."/>
            <person name="South A."/>
            <person name="Weng J.K."/>
            <person name="Lewis S.M."/>
        </authorList>
    </citation>
    <scope>NUCLEOTIDE SEQUENCE</scope>
</reference>
<protein>
    <recommendedName>
        <fullName evidence="2">Retrotransposon gag domain-containing protein</fullName>
    </recommendedName>
</protein>
<accession>A0A1Y1MD74</accession>
<dbReference type="EMBL" id="GEZM01036632">
    <property type="protein sequence ID" value="JAV82550.1"/>
    <property type="molecule type" value="Transcribed_RNA"/>
</dbReference>
<name>A0A1Y1MD74_PHOPY</name>